<evidence type="ECO:0000256" key="1">
    <source>
        <dbReference type="SAM" id="Phobius"/>
    </source>
</evidence>
<keyword evidence="1" id="KW-0812">Transmembrane</keyword>
<sequence length="56" mass="5794">MLALEAVSTMSYTGSLVGPPMIGQIAQAISLPYALSFLVVLGLIIALLAPILPRTP</sequence>
<reference evidence="2" key="1">
    <citation type="submission" date="2020-10" db="EMBL/GenBank/DDBJ databases">
        <title>Taxonomic study of unclassified bacteria belonging to the class Ktedonobacteria.</title>
        <authorList>
            <person name="Yabe S."/>
            <person name="Wang C.M."/>
            <person name="Zheng Y."/>
            <person name="Sakai Y."/>
            <person name="Cavaletti L."/>
            <person name="Monciardini P."/>
            <person name="Donadio S."/>
        </authorList>
    </citation>
    <scope>NUCLEOTIDE SEQUENCE</scope>
    <source>
        <strain evidence="2">SOSP1-1</strain>
    </source>
</reference>
<dbReference type="EMBL" id="BNJF01000004">
    <property type="protein sequence ID" value="GHO48958.1"/>
    <property type="molecule type" value="Genomic_DNA"/>
</dbReference>
<organism evidence="2 3">
    <name type="scientific">Ktedonospora formicarum</name>
    <dbReference type="NCBI Taxonomy" id="2778364"/>
    <lineage>
        <taxon>Bacteria</taxon>
        <taxon>Bacillati</taxon>
        <taxon>Chloroflexota</taxon>
        <taxon>Ktedonobacteria</taxon>
        <taxon>Ktedonobacterales</taxon>
        <taxon>Ktedonobacteraceae</taxon>
        <taxon>Ktedonospora</taxon>
    </lineage>
</organism>
<dbReference type="Proteomes" id="UP000612362">
    <property type="component" value="Unassembled WGS sequence"/>
</dbReference>
<dbReference type="SUPFAM" id="SSF103473">
    <property type="entry name" value="MFS general substrate transporter"/>
    <property type="match status" value="1"/>
</dbReference>
<evidence type="ECO:0000313" key="3">
    <source>
        <dbReference type="Proteomes" id="UP000612362"/>
    </source>
</evidence>
<comment type="caution">
    <text evidence="2">The sequence shown here is derived from an EMBL/GenBank/DDBJ whole genome shotgun (WGS) entry which is preliminary data.</text>
</comment>
<dbReference type="AlphaFoldDB" id="A0A8J3MWS0"/>
<gene>
    <name evidence="2" type="ORF">KSX_71210</name>
</gene>
<name>A0A8J3MWS0_9CHLR</name>
<feature type="transmembrane region" description="Helical" evidence="1">
    <location>
        <begin position="31"/>
        <end position="52"/>
    </location>
</feature>
<keyword evidence="3" id="KW-1185">Reference proteome</keyword>
<dbReference type="InterPro" id="IPR036259">
    <property type="entry name" value="MFS_trans_sf"/>
</dbReference>
<evidence type="ECO:0000313" key="2">
    <source>
        <dbReference type="EMBL" id="GHO48958.1"/>
    </source>
</evidence>
<proteinExistence type="predicted"/>
<accession>A0A8J3MWS0</accession>
<keyword evidence="1" id="KW-1133">Transmembrane helix</keyword>
<keyword evidence="1" id="KW-0472">Membrane</keyword>
<evidence type="ECO:0008006" key="4">
    <source>
        <dbReference type="Google" id="ProtNLM"/>
    </source>
</evidence>
<protein>
    <recommendedName>
        <fullName evidence="4">MFS transporter</fullName>
    </recommendedName>
</protein>